<protein>
    <submittedName>
        <fullName evidence="1">Uncharacterized protein</fullName>
    </submittedName>
</protein>
<dbReference type="OrthoDB" id="7022549at2"/>
<dbReference type="Proteomes" id="UP000028631">
    <property type="component" value="Unassembled WGS sequence"/>
</dbReference>
<sequence>MNDFNEAQANTLIGTAERMIKVWAQLSPEKKQLLLARFGNQENALAALVTSQLVAPETKTRSST</sequence>
<evidence type="ECO:0000313" key="2">
    <source>
        <dbReference type="Proteomes" id="UP000028631"/>
    </source>
</evidence>
<evidence type="ECO:0000313" key="1">
    <source>
        <dbReference type="EMBL" id="KFE57093.1"/>
    </source>
</evidence>
<dbReference type="PATRIC" id="fig|317.175.peg.1288"/>
<organism evidence="1 2">
    <name type="scientific">Pseudomonas syringae</name>
    <dbReference type="NCBI Taxonomy" id="317"/>
    <lineage>
        <taxon>Bacteria</taxon>
        <taxon>Pseudomonadati</taxon>
        <taxon>Pseudomonadota</taxon>
        <taxon>Gammaproteobacteria</taxon>
        <taxon>Pseudomonadales</taxon>
        <taxon>Pseudomonadaceae</taxon>
        <taxon>Pseudomonas</taxon>
    </lineage>
</organism>
<keyword evidence="2" id="KW-1185">Reference proteome</keyword>
<name>A0A085VNT0_PSESX</name>
<accession>A0A085VNT0</accession>
<comment type="caution">
    <text evidence="1">The sequence shown here is derived from an EMBL/GenBank/DDBJ whole genome shotgun (WGS) entry which is preliminary data.</text>
</comment>
<dbReference type="AlphaFoldDB" id="A0A085VNT0"/>
<dbReference type="RefSeq" id="WP_032627028.1">
    <property type="nucleotide sequence ID" value="NZ_JPQU01000022.1"/>
</dbReference>
<reference evidence="1 2" key="1">
    <citation type="submission" date="2014-07" db="EMBL/GenBank/DDBJ databases">
        <title>Draft Genome Sequences of Environmental Pseudomonas syringae strains.</title>
        <authorList>
            <person name="Baltrus D.A."/>
            <person name="Berge O."/>
            <person name="Morris C."/>
        </authorList>
    </citation>
    <scope>NUCLEOTIDE SEQUENCE [LARGE SCALE GENOMIC DNA]</scope>
    <source>
        <strain evidence="1 2">GAW0119</strain>
    </source>
</reference>
<proteinExistence type="predicted"/>
<dbReference type="EMBL" id="JPQU01000022">
    <property type="protein sequence ID" value="KFE57093.1"/>
    <property type="molecule type" value="Genomic_DNA"/>
</dbReference>
<gene>
    <name evidence="1" type="ORF">IV01_06155</name>
</gene>